<dbReference type="Pfam" id="PF20463">
    <property type="entry name" value="PDH_C"/>
    <property type="match status" value="1"/>
</dbReference>
<dbReference type="PANTHER" id="PTHR21363:SF0">
    <property type="entry name" value="PREPHENATE DEHYDROGENASE [NADP(+)]"/>
    <property type="match status" value="1"/>
</dbReference>
<dbReference type="InterPro" id="IPR046825">
    <property type="entry name" value="PDH_C"/>
</dbReference>
<dbReference type="PANTHER" id="PTHR21363">
    <property type="entry name" value="PREPHENATE DEHYDROGENASE"/>
    <property type="match status" value="1"/>
</dbReference>
<dbReference type="GO" id="GO:0006571">
    <property type="term" value="P:tyrosine biosynthetic process"/>
    <property type="evidence" value="ECO:0007669"/>
    <property type="project" value="InterPro"/>
</dbReference>
<gene>
    <name evidence="4" type="ordered locus">Hoch_1368</name>
</gene>
<evidence type="ECO:0000313" key="5">
    <source>
        <dbReference type="Proteomes" id="UP000001880"/>
    </source>
</evidence>
<dbReference type="GO" id="GO:0004665">
    <property type="term" value="F:prephenate dehydrogenase (NADP+) activity"/>
    <property type="evidence" value="ECO:0007669"/>
    <property type="project" value="InterPro"/>
</dbReference>
<dbReference type="AlphaFoldDB" id="D0LUN2"/>
<dbReference type="STRING" id="502025.Hoch_1368"/>
<keyword evidence="1" id="KW-0560">Oxidoreductase</keyword>
<feature type="region of interest" description="Disordered" evidence="2">
    <location>
        <begin position="295"/>
        <end position="332"/>
    </location>
</feature>
<dbReference type="GO" id="GO:0070403">
    <property type="term" value="F:NAD+ binding"/>
    <property type="evidence" value="ECO:0007669"/>
    <property type="project" value="TreeGrafter"/>
</dbReference>
<sequence length="332" mass="34457">MSADRPAITILGVNGAFGARMARSFTDQHGPLRGVDLAARAAADVTLSEYVAGDLSAPDDAVRAAIGAAEWVLACMPEPVTEACVAELLDMLAPGAMLVAFLSVHGPFFERVRALGAESRVLGLNPLFAPSLDFAGQAVVAINGERVVHASAFLDRLRALGAHVEPMSAAQHDRHMAAVQVATHAAVLAFGHSLAALDYDVSTGLHASTPPHRTLLALLGRMASGSAAVYGEIQCTNPFAQEARAALSQSLAALATSAAQGERAFEDFFADAVRSIAPRRAHLAQQCAALFAAAPRTAAAPGHPAPDHPPAEQSPAETPSADRPKERTSHEP</sequence>
<proteinExistence type="predicted"/>
<organism evidence="4 5">
    <name type="scientific">Haliangium ochraceum (strain DSM 14365 / JCM 11303 / SMP-2)</name>
    <dbReference type="NCBI Taxonomy" id="502025"/>
    <lineage>
        <taxon>Bacteria</taxon>
        <taxon>Pseudomonadati</taxon>
        <taxon>Myxococcota</taxon>
        <taxon>Polyangia</taxon>
        <taxon>Haliangiales</taxon>
        <taxon>Kofleriaceae</taxon>
        <taxon>Haliangium</taxon>
    </lineage>
</organism>
<dbReference type="GO" id="GO:0008977">
    <property type="term" value="F:prephenate dehydrogenase (NAD+) activity"/>
    <property type="evidence" value="ECO:0007669"/>
    <property type="project" value="InterPro"/>
</dbReference>
<dbReference type="RefSeq" id="WP_012826531.1">
    <property type="nucleotide sequence ID" value="NC_013440.1"/>
</dbReference>
<dbReference type="HOGENOM" id="CLU_036672_1_1_7"/>
<dbReference type="PROSITE" id="PS51176">
    <property type="entry name" value="PDH_ADH"/>
    <property type="match status" value="1"/>
</dbReference>
<name>D0LUN2_HALO1</name>
<dbReference type="SUPFAM" id="SSF48179">
    <property type="entry name" value="6-phosphogluconate dehydrogenase C-terminal domain-like"/>
    <property type="match status" value="1"/>
</dbReference>
<evidence type="ECO:0000313" key="4">
    <source>
        <dbReference type="EMBL" id="ACY13922.1"/>
    </source>
</evidence>
<dbReference type="InterPro" id="IPR036291">
    <property type="entry name" value="NAD(P)-bd_dom_sf"/>
</dbReference>
<dbReference type="OrthoDB" id="9800497at2"/>
<keyword evidence="5" id="KW-1185">Reference proteome</keyword>
<protein>
    <submittedName>
        <fullName evidence="4">Prephenate dehydrogenase</fullName>
    </submittedName>
</protein>
<evidence type="ECO:0000256" key="2">
    <source>
        <dbReference type="SAM" id="MobiDB-lite"/>
    </source>
</evidence>
<dbReference type="Gene3D" id="3.40.50.720">
    <property type="entry name" value="NAD(P)-binding Rossmann-like Domain"/>
    <property type="match status" value="1"/>
</dbReference>
<dbReference type="InterPro" id="IPR050812">
    <property type="entry name" value="Preph/Arog_dehydrog"/>
</dbReference>
<dbReference type="InterPro" id="IPR008927">
    <property type="entry name" value="6-PGluconate_DH-like_C_sf"/>
</dbReference>
<dbReference type="InterPro" id="IPR003099">
    <property type="entry name" value="Prephen_DH"/>
</dbReference>
<dbReference type="Gene3D" id="1.10.3660.10">
    <property type="entry name" value="6-phosphogluconate dehydrogenase C-terminal like domain"/>
    <property type="match status" value="1"/>
</dbReference>
<accession>D0LUN2</accession>
<dbReference type="SUPFAM" id="SSF51735">
    <property type="entry name" value="NAD(P)-binding Rossmann-fold domains"/>
    <property type="match status" value="1"/>
</dbReference>
<dbReference type="eggNOG" id="COG0287">
    <property type="taxonomic scope" value="Bacteria"/>
</dbReference>
<feature type="domain" description="Prephenate/arogenate dehydrogenase" evidence="3">
    <location>
        <begin position="6"/>
        <end position="288"/>
    </location>
</feature>
<evidence type="ECO:0000256" key="1">
    <source>
        <dbReference type="ARBA" id="ARBA00023002"/>
    </source>
</evidence>
<dbReference type="Proteomes" id="UP000001880">
    <property type="component" value="Chromosome"/>
</dbReference>
<evidence type="ECO:0000259" key="3">
    <source>
        <dbReference type="PROSITE" id="PS51176"/>
    </source>
</evidence>
<reference evidence="4 5" key="1">
    <citation type="journal article" date="2010" name="Stand. Genomic Sci.">
        <title>Complete genome sequence of Haliangium ochraceum type strain (SMP-2).</title>
        <authorList>
            <consortium name="US DOE Joint Genome Institute (JGI-PGF)"/>
            <person name="Ivanova N."/>
            <person name="Daum C."/>
            <person name="Lang E."/>
            <person name="Abt B."/>
            <person name="Kopitz M."/>
            <person name="Saunders E."/>
            <person name="Lapidus A."/>
            <person name="Lucas S."/>
            <person name="Glavina Del Rio T."/>
            <person name="Nolan M."/>
            <person name="Tice H."/>
            <person name="Copeland A."/>
            <person name="Cheng J.F."/>
            <person name="Chen F."/>
            <person name="Bruce D."/>
            <person name="Goodwin L."/>
            <person name="Pitluck S."/>
            <person name="Mavromatis K."/>
            <person name="Pati A."/>
            <person name="Mikhailova N."/>
            <person name="Chen A."/>
            <person name="Palaniappan K."/>
            <person name="Land M."/>
            <person name="Hauser L."/>
            <person name="Chang Y.J."/>
            <person name="Jeffries C.D."/>
            <person name="Detter J.C."/>
            <person name="Brettin T."/>
            <person name="Rohde M."/>
            <person name="Goker M."/>
            <person name="Bristow J."/>
            <person name="Markowitz V."/>
            <person name="Eisen J.A."/>
            <person name="Hugenholtz P."/>
            <person name="Kyrpides N.C."/>
            <person name="Klenk H.P."/>
        </authorList>
    </citation>
    <scope>NUCLEOTIDE SEQUENCE [LARGE SCALE GENOMIC DNA]</scope>
    <source>
        <strain evidence="5">DSM 14365 / CIP 107738 / JCM 11303 / AJ 13395 / SMP-2</strain>
    </source>
</reference>
<dbReference type="KEGG" id="hoh:Hoch_1368"/>
<dbReference type="EMBL" id="CP001804">
    <property type="protein sequence ID" value="ACY13922.1"/>
    <property type="molecule type" value="Genomic_DNA"/>
</dbReference>
<feature type="compositionally biased region" description="Basic and acidic residues" evidence="2">
    <location>
        <begin position="320"/>
        <end position="332"/>
    </location>
</feature>